<reference evidence="9" key="1">
    <citation type="submission" date="2023-07" db="EMBL/GenBank/DDBJ databases">
        <title>The genome sequence of Rhodocytophaga aerolata KACC 12507.</title>
        <authorList>
            <person name="Zhang X."/>
        </authorList>
    </citation>
    <scope>NUCLEOTIDE SEQUENCE</scope>
    <source>
        <strain evidence="9">KACC 12507</strain>
    </source>
</reference>
<dbReference type="RefSeq" id="WP_302041889.1">
    <property type="nucleotide sequence ID" value="NZ_JAUKPO010000042.1"/>
</dbReference>
<dbReference type="InterPro" id="IPR002898">
    <property type="entry name" value="MotA_ExbB_proton_chnl"/>
</dbReference>
<feature type="transmembrane region" description="Helical" evidence="7">
    <location>
        <begin position="90"/>
        <end position="119"/>
    </location>
</feature>
<evidence type="ECO:0000313" key="9">
    <source>
        <dbReference type="EMBL" id="MDO1451090.1"/>
    </source>
</evidence>
<proteinExistence type="inferred from homology"/>
<keyword evidence="6" id="KW-0813">Transport</keyword>
<protein>
    <submittedName>
        <fullName evidence="9">MotA/TolQ/ExbB proton channel family protein</fullName>
    </submittedName>
</protein>
<feature type="domain" description="MotA/TolQ/ExbB proton channel" evidence="8">
    <location>
        <begin position="43"/>
        <end position="128"/>
    </location>
</feature>
<evidence type="ECO:0000259" key="8">
    <source>
        <dbReference type="Pfam" id="PF01618"/>
    </source>
</evidence>
<feature type="transmembrane region" description="Helical" evidence="7">
    <location>
        <begin position="6"/>
        <end position="30"/>
    </location>
</feature>
<evidence type="ECO:0000256" key="5">
    <source>
        <dbReference type="ARBA" id="ARBA00023136"/>
    </source>
</evidence>
<gene>
    <name evidence="9" type="ORF">Q0590_32755</name>
</gene>
<comment type="caution">
    <text evidence="9">The sequence shown here is derived from an EMBL/GenBank/DDBJ whole genome shotgun (WGS) entry which is preliminary data.</text>
</comment>
<evidence type="ECO:0000256" key="2">
    <source>
        <dbReference type="ARBA" id="ARBA00022475"/>
    </source>
</evidence>
<organism evidence="9 10">
    <name type="scientific">Rhodocytophaga aerolata</name>
    <dbReference type="NCBI Taxonomy" id="455078"/>
    <lineage>
        <taxon>Bacteria</taxon>
        <taxon>Pseudomonadati</taxon>
        <taxon>Bacteroidota</taxon>
        <taxon>Cytophagia</taxon>
        <taxon>Cytophagales</taxon>
        <taxon>Rhodocytophagaceae</taxon>
        <taxon>Rhodocytophaga</taxon>
    </lineage>
</organism>
<keyword evidence="2" id="KW-1003">Cell membrane</keyword>
<keyword evidence="6" id="KW-0653">Protein transport</keyword>
<dbReference type="Proteomes" id="UP001168528">
    <property type="component" value="Unassembled WGS sequence"/>
</dbReference>
<accession>A0ABT8RJI9</accession>
<evidence type="ECO:0000256" key="3">
    <source>
        <dbReference type="ARBA" id="ARBA00022692"/>
    </source>
</evidence>
<dbReference type="Pfam" id="PF01618">
    <property type="entry name" value="MotA_ExbB"/>
    <property type="match status" value="1"/>
</dbReference>
<keyword evidence="10" id="KW-1185">Reference proteome</keyword>
<evidence type="ECO:0000256" key="1">
    <source>
        <dbReference type="ARBA" id="ARBA00004651"/>
    </source>
</evidence>
<comment type="subcellular location">
    <subcellularLocation>
        <location evidence="1">Cell membrane</location>
        <topology evidence="1">Multi-pass membrane protein</topology>
    </subcellularLocation>
    <subcellularLocation>
        <location evidence="6">Membrane</location>
        <topology evidence="6">Multi-pass membrane protein</topology>
    </subcellularLocation>
</comment>
<evidence type="ECO:0000256" key="7">
    <source>
        <dbReference type="SAM" id="Phobius"/>
    </source>
</evidence>
<name>A0ABT8RJI9_9BACT</name>
<dbReference type="EMBL" id="JAUKPO010000042">
    <property type="protein sequence ID" value="MDO1451090.1"/>
    <property type="molecule type" value="Genomic_DNA"/>
</dbReference>
<keyword evidence="3 7" id="KW-0812">Transmembrane</keyword>
<keyword evidence="5 7" id="KW-0472">Membrane</keyword>
<sequence>MLQELIISGGVEFMLPITLVALLLLVLILVKTLQLVLPKSTSIDSLKKGLPAILFMGSLCFAYGALGQTMGIYQMLQVISGSGKEISPHIIAAGLQISMIPTLYGLGIFIIASSCWFLLQSRYKQLLKKDTLSKGR</sequence>
<keyword evidence="4 7" id="KW-1133">Transmembrane helix</keyword>
<comment type="similarity">
    <text evidence="6">Belongs to the exbB/tolQ family.</text>
</comment>
<evidence type="ECO:0000256" key="6">
    <source>
        <dbReference type="RuleBase" id="RU004057"/>
    </source>
</evidence>
<feature type="transmembrane region" description="Helical" evidence="7">
    <location>
        <begin position="50"/>
        <end position="70"/>
    </location>
</feature>
<evidence type="ECO:0000313" key="10">
    <source>
        <dbReference type="Proteomes" id="UP001168528"/>
    </source>
</evidence>
<evidence type="ECO:0000256" key="4">
    <source>
        <dbReference type="ARBA" id="ARBA00022989"/>
    </source>
</evidence>